<dbReference type="GO" id="GO:0003723">
    <property type="term" value="F:RNA binding"/>
    <property type="evidence" value="ECO:0007669"/>
    <property type="project" value="InterPro"/>
</dbReference>
<dbReference type="InterPro" id="IPR002885">
    <property type="entry name" value="PPR_rpt"/>
</dbReference>
<dbReference type="InterPro" id="IPR046960">
    <property type="entry name" value="PPR_At4g14850-like_plant"/>
</dbReference>
<accession>A0AAV6XUR1</accession>
<gene>
    <name evidence="3" type="ORF">BUALT_Bualt04G0057300</name>
</gene>
<dbReference type="PROSITE" id="PS51375">
    <property type="entry name" value="PPR"/>
    <property type="match status" value="1"/>
</dbReference>
<sequence length="215" mass="23854">MQDDRKTSLQHASTLNLTVDQLKGVVDVTIKAALQTKVQNANTMDLMKGEEDMMLPPLKKHPSLIEHMTPVQFEEQGSRVLLHLRFLLGSLSLRRTASKASTVAETDRQLIDNFGAEMTILPLLLSWWVLQGSHKCVKWSHNAVLMDEFTLVGLAIACASLGTLELLRKVHGVALSTGLDFNVVVCNALIDAYRKCGVLQSSHNTFSRMEEKDVS</sequence>
<dbReference type="PANTHER" id="PTHR47926">
    <property type="entry name" value="PENTATRICOPEPTIDE REPEAT-CONTAINING PROTEIN"/>
    <property type="match status" value="1"/>
</dbReference>
<evidence type="ECO:0000313" key="3">
    <source>
        <dbReference type="EMBL" id="KAG8383857.1"/>
    </source>
</evidence>
<reference evidence="3" key="1">
    <citation type="submission" date="2019-10" db="EMBL/GenBank/DDBJ databases">
        <authorList>
            <person name="Zhang R."/>
            <person name="Pan Y."/>
            <person name="Wang J."/>
            <person name="Ma R."/>
            <person name="Yu S."/>
        </authorList>
    </citation>
    <scope>NUCLEOTIDE SEQUENCE</scope>
    <source>
        <strain evidence="3">LA-IB0</strain>
        <tissue evidence="3">Leaf</tissue>
    </source>
</reference>
<proteinExistence type="predicted"/>
<dbReference type="Gene3D" id="1.25.40.10">
    <property type="entry name" value="Tetratricopeptide repeat domain"/>
    <property type="match status" value="1"/>
</dbReference>
<dbReference type="Proteomes" id="UP000826271">
    <property type="component" value="Unassembled WGS sequence"/>
</dbReference>
<feature type="repeat" description="PPR" evidence="2">
    <location>
        <begin position="182"/>
        <end position="215"/>
    </location>
</feature>
<keyword evidence="4" id="KW-1185">Reference proteome</keyword>
<comment type="caution">
    <text evidence="3">The sequence shown here is derived from an EMBL/GenBank/DDBJ whole genome shotgun (WGS) entry which is preliminary data.</text>
</comment>
<dbReference type="GO" id="GO:0009451">
    <property type="term" value="P:RNA modification"/>
    <property type="evidence" value="ECO:0007669"/>
    <property type="project" value="InterPro"/>
</dbReference>
<evidence type="ECO:0000256" key="1">
    <source>
        <dbReference type="ARBA" id="ARBA00022737"/>
    </source>
</evidence>
<protein>
    <submittedName>
        <fullName evidence="3">Uncharacterized protein</fullName>
    </submittedName>
</protein>
<dbReference type="EMBL" id="WHWC01000004">
    <property type="protein sequence ID" value="KAG8383857.1"/>
    <property type="molecule type" value="Genomic_DNA"/>
</dbReference>
<organism evidence="3 4">
    <name type="scientific">Buddleja alternifolia</name>
    <dbReference type="NCBI Taxonomy" id="168488"/>
    <lineage>
        <taxon>Eukaryota</taxon>
        <taxon>Viridiplantae</taxon>
        <taxon>Streptophyta</taxon>
        <taxon>Embryophyta</taxon>
        <taxon>Tracheophyta</taxon>
        <taxon>Spermatophyta</taxon>
        <taxon>Magnoliopsida</taxon>
        <taxon>eudicotyledons</taxon>
        <taxon>Gunneridae</taxon>
        <taxon>Pentapetalae</taxon>
        <taxon>asterids</taxon>
        <taxon>lamiids</taxon>
        <taxon>Lamiales</taxon>
        <taxon>Scrophulariaceae</taxon>
        <taxon>Buddlejeae</taxon>
        <taxon>Buddleja</taxon>
    </lineage>
</organism>
<dbReference type="InterPro" id="IPR011990">
    <property type="entry name" value="TPR-like_helical_dom_sf"/>
</dbReference>
<evidence type="ECO:0000256" key="2">
    <source>
        <dbReference type="PROSITE-ProRule" id="PRU00708"/>
    </source>
</evidence>
<name>A0AAV6XUR1_9LAMI</name>
<keyword evidence="1" id="KW-0677">Repeat</keyword>
<evidence type="ECO:0000313" key="4">
    <source>
        <dbReference type="Proteomes" id="UP000826271"/>
    </source>
</evidence>
<dbReference type="AlphaFoldDB" id="A0AAV6XUR1"/>